<evidence type="ECO:0000256" key="1">
    <source>
        <dbReference type="ARBA" id="ARBA00023015"/>
    </source>
</evidence>
<reference evidence="7 8" key="1">
    <citation type="submission" date="2022-10" db="EMBL/GenBank/DDBJ databases">
        <title>The complete genomes of actinobacterial strains from the NBC collection.</title>
        <authorList>
            <person name="Joergensen T.S."/>
            <person name="Alvarez Arevalo M."/>
            <person name="Sterndorff E.B."/>
            <person name="Faurdal D."/>
            <person name="Vuksanovic O."/>
            <person name="Mourched A.-S."/>
            <person name="Charusanti P."/>
            <person name="Shaw S."/>
            <person name="Blin K."/>
            <person name="Weber T."/>
        </authorList>
    </citation>
    <scope>NUCLEOTIDE SEQUENCE [LARGE SCALE GENOMIC DNA]</scope>
    <source>
        <strain evidence="7 8">NBC_00319</strain>
    </source>
</reference>
<dbReference type="PANTHER" id="PTHR30055:SF148">
    <property type="entry name" value="TETR-FAMILY TRANSCRIPTIONAL REGULATOR"/>
    <property type="match status" value="1"/>
</dbReference>
<dbReference type="PROSITE" id="PS50977">
    <property type="entry name" value="HTH_TETR_2"/>
    <property type="match status" value="1"/>
</dbReference>
<evidence type="ECO:0000256" key="5">
    <source>
        <dbReference type="SAM" id="MobiDB-lite"/>
    </source>
</evidence>
<evidence type="ECO:0000313" key="8">
    <source>
        <dbReference type="Proteomes" id="UP001432128"/>
    </source>
</evidence>
<evidence type="ECO:0000259" key="6">
    <source>
        <dbReference type="PROSITE" id="PS50977"/>
    </source>
</evidence>
<feature type="compositionally biased region" description="Basic and acidic residues" evidence="5">
    <location>
        <begin position="11"/>
        <end position="21"/>
    </location>
</feature>
<sequence length="211" mass="22984">MTTASASTEPPRGRPRDPSRDEAIIHATISVLVRSGYDNLTMEGVAAEAGVGKATIYRRWNTKAELVIDAMATLKPVGGTIDTGSLDEDIEQMAAVSCSRQSQRLFQVMTSVCSALSREPDLLEAFRIRFTEPRIARLTEILERARCRGELAPHIDVAMAASLLPSLMLHRALTTGRPAGRAYAEQIVSTVLRPVLGLPARPLPLHSKDTR</sequence>
<dbReference type="PROSITE" id="PS01081">
    <property type="entry name" value="HTH_TETR_1"/>
    <property type="match status" value="1"/>
</dbReference>
<dbReference type="Pfam" id="PF00440">
    <property type="entry name" value="TetR_N"/>
    <property type="match status" value="1"/>
</dbReference>
<dbReference type="InterPro" id="IPR001647">
    <property type="entry name" value="HTH_TetR"/>
</dbReference>
<accession>A0AAU4JZ80</accession>
<dbReference type="PANTHER" id="PTHR30055">
    <property type="entry name" value="HTH-TYPE TRANSCRIPTIONAL REGULATOR RUTR"/>
    <property type="match status" value="1"/>
</dbReference>
<name>A0AAU4JZ80_9NOCA</name>
<keyword evidence="2 4" id="KW-0238">DNA-binding</keyword>
<dbReference type="InterPro" id="IPR009057">
    <property type="entry name" value="Homeodomain-like_sf"/>
</dbReference>
<dbReference type="AlphaFoldDB" id="A0AAU4JZ80"/>
<dbReference type="GO" id="GO:0003700">
    <property type="term" value="F:DNA-binding transcription factor activity"/>
    <property type="evidence" value="ECO:0007669"/>
    <property type="project" value="TreeGrafter"/>
</dbReference>
<feature type="DNA-binding region" description="H-T-H motif" evidence="4">
    <location>
        <begin position="41"/>
        <end position="60"/>
    </location>
</feature>
<dbReference type="Gene3D" id="1.10.10.60">
    <property type="entry name" value="Homeodomain-like"/>
    <property type="match status" value="1"/>
</dbReference>
<dbReference type="SUPFAM" id="SSF48498">
    <property type="entry name" value="Tetracyclin repressor-like, C-terminal domain"/>
    <property type="match status" value="1"/>
</dbReference>
<organism evidence="7 8">
    <name type="scientific">Williamsia herbipolensis</name>
    <dbReference type="NCBI Taxonomy" id="1603258"/>
    <lineage>
        <taxon>Bacteria</taxon>
        <taxon>Bacillati</taxon>
        <taxon>Actinomycetota</taxon>
        <taxon>Actinomycetes</taxon>
        <taxon>Mycobacteriales</taxon>
        <taxon>Nocardiaceae</taxon>
        <taxon>Williamsia</taxon>
    </lineage>
</organism>
<keyword evidence="1" id="KW-0805">Transcription regulation</keyword>
<keyword evidence="3" id="KW-0804">Transcription</keyword>
<feature type="domain" description="HTH tetR-type" evidence="6">
    <location>
        <begin position="18"/>
        <end position="78"/>
    </location>
</feature>
<dbReference type="SUPFAM" id="SSF46689">
    <property type="entry name" value="Homeodomain-like"/>
    <property type="match status" value="1"/>
</dbReference>
<dbReference type="Gene3D" id="1.10.357.10">
    <property type="entry name" value="Tetracycline Repressor, domain 2"/>
    <property type="match status" value="1"/>
</dbReference>
<feature type="region of interest" description="Disordered" evidence="5">
    <location>
        <begin position="1"/>
        <end position="21"/>
    </location>
</feature>
<evidence type="ECO:0000313" key="7">
    <source>
        <dbReference type="EMBL" id="WUM19053.1"/>
    </source>
</evidence>
<proteinExistence type="predicted"/>
<dbReference type="RefSeq" id="WP_328856619.1">
    <property type="nucleotide sequence ID" value="NZ_CP108021.1"/>
</dbReference>
<dbReference type="InterPro" id="IPR011075">
    <property type="entry name" value="TetR_C"/>
</dbReference>
<dbReference type="Pfam" id="PF16859">
    <property type="entry name" value="TetR_C_11"/>
    <property type="match status" value="1"/>
</dbReference>
<dbReference type="GO" id="GO:0000976">
    <property type="term" value="F:transcription cis-regulatory region binding"/>
    <property type="evidence" value="ECO:0007669"/>
    <property type="project" value="TreeGrafter"/>
</dbReference>
<evidence type="ECO:0000256" key="4">
    <source>
        <dbReference type="PROSITE-ProRule" id="PRU00335"/>
    </source>
</evidence>
<evidence type="ECO:0000256" key="2">
    <source>
        <dbReference type="ARBA" id="ARBA00023125"/>
    </source>
</evidence>
<dbReference type="KEGG" id="whr:OG579_15145"/>
<dbReference type="InterPro" id="IPR036271">
    <property type="entry name" value="Tet_transcr_reg_TetR-rel_C_sf"/>
</dbReference>
<gene>
    <name evidence="7" type="ORF">OG579_15145</name>
</gene>
<evidence type="ECO:0000256" key="3">
    <source>
        <dbReference type="ARBA" id="ARBA00023163"/>
    </source>
</evidence>
<dbReference type="Proteomes" id="UP001432128">
    <property type="component" value="Chromosome"/>
</dbReference>
<dbReference type="EMBL" id="CP108021">
    <property type="protein sequence ID" value="WUM19053.1"/>
    <property type="molecule type" value="Genomic_DNA"/>
</dbReference>
<dbReference type="InterPro" id="IPR023772">
    <property type="entry name" value="DNA-bd_HTH_TetR-type_CS"/>
</dbReference>
<protein>
    <submittedName>
        <fullName evidence="7">TetR/AcrR family transcriptional regulator</fullName>
    </submittedName>
</protein>
<dbReference type="PRINTS" id="PR00455">
    <property type="entry name" value="HTHTETR"/>
</dbReference>
<keyword evidence="8" id="KW-1185">Reference proteome</keyword>
<dbReference type="InterPro" id="IPR050109">
    <property type="entry name" value="HTH-type_TetR-like_transc_reg"/>
</dbReference>